<keyword evidence="7 9" id="KW-0811">Translocation</keyword>
<evidence type="ECO:0000256" key="2">
    <source>
        <dbReference type="ARBA" id="ARBA00022448"/>
    </source>
</evidence>
<dbReference type="Proteomes" id="UP001327093">
    <property type="component" value="Unassembled WGS sequence"/>
</dbReference>
<evidence type="ECO:0000313" key="11">
    <source>
        <dbReference type="EMBL" id="MEB3366001.1"/>
    </source>
</evidence>
<comment type="subcellular location">
    <subcellularLocation>
        <location evidence="9">Cell membrane</location>
        <topology evidence="9">Single-pass membrane protein</topology>
    </subcellularLocation>
    <subcellularLocation>
        <location evidence="1">Membrane</location>
        <topology evidence="1">Single-pass membrane protein</topology>
    </subcellularLocation>
</comment>
<reference evidence="11 12" key="1">
    <citation type="submission" date="2023-10" db="EMBL/GenBank/DDBJ databases">
        <title>Saccharopolyspora sp. nov., isolated from mangrove soil.</title>
        <authorList>
            <person name="Lu Y."/>
            <person name="Liu W."/>
        </authorList>
    </citation>
    <scope>NUCLEOTIDE SEQUENCE [LARGE SCALE GENOMIC DNA]</scope>
    <source>
        <strain evidence="11 12">S2-29</strain>
    </source>
</reference>
<dbReference type="PANTHER" id="PTHR33162:SF1">
    <property type="entry name" value="SEC-INDEPENDENT PROTEIN TRANSLOCASE PROTEIN TATA, CHLOROPLASTIC"/>
    <property type="match status" value="1"/>
</dbReference>
<comment type="subunit">
    <text evidence="9">The Tat system comprises two distinct complexes: a TatABC complex, containing multiple copies of TatA, TatB and TatC subunits, and a separate TatA complex, containing only TatA subunits. Substrates initially bind to the TatABC complex, which probably triggers association of the separate TatA complex to form the active translocon.</text>
</comment>
<keyword evidence="6 9" id="KW-1133">Transmembrane helix</keyword>
<evidence type="ECO:0000256" key="5">
    <source>
        <dbReference type="ARBA" id="ARBA00022927"/>
    </source>
</evidence>
<evidence type="ECO:0000256" key="10">
    <source>
        <dbReference type="SAM" id="MobiDB-lite"/>
    </source>
</evidence>
<feature type="compositionally biased region" description="Polar residues" evidence="10">
    <location>
        <begin position="97"/>
        <end position="113"/>
    </location>
</feature>
<organism evidence="11 12">
    <name type="scientific">Saccharopolyspora mangrovi</name>
    <dbReference type="NCBI Taxonomy" id="3082379"/>
    <lineage>
        <taxon>Bacteria</taxon>
        <taxon>Bacillati</taxon>
        <taxon>Actinomycetota</taxon>
        <taxon>Actinomycetes</taxon>
        <taxon>Pseudonocardiales</taxon>
        <taxon>Pseudonocardiaceae</taxon>
        <taxon>Saccharopolyspora</taxon>
    </lineage>
</organism>
<keyword evidence="12" id="KW-1185">Reference proteome</keyword>
<evidence type="ECO:0000313" key="12">
    <source>
        <dbReference type="Proteomes" id="UP001327093"/>
    </source>
</evidence>
<evidence type="ECO:0000256" key="6">
    <source>
        <dbReference type="ARBA" id="ARBA00022989"/>
    </source>
</evidence>
<sequence>MFDSVGWPELLILALVGLFVLGPERLPQGAAWLGKTVRQVREYASGAREQIRSEIGPEFDELKKPLDELRSVRNFNPKSAVTKHLLDGENPFEEFSKNSSPLNGHTPSTNGHTPASIPKPAERPLAPGERPPYDADAT</sequence>
<dbReference type="PRINTS" id="PR01506">
    <property type="entry name" value="TATBPROTEIN"/>
</dbReference>
<evidence type="ECO:0000256" key="3">
    <source>
        <dbReference type="ARBA" id="ARBA00022475"/>
    </source>
</evidence>
<dbReference type="NCBIfam" id="TIGR01410">
    <property type="entry name" value="tatB"/>
    <property type="match status" value="1"/>
</dbReference>
<protein>
    <recommendedName>
        <fullName evidence="9">Sec-independent protein translocase protein TatB</fullName>
    </recommendedName>
</protein>
<keyword evidence="3 9" id="KW-1003">Cell membrane</keyword>
<proteinExistence type="inferred from homology"/>
<accession>A0ABU6A3D3</accession>
<evidence type="ECO:0000256" key="4">
    <source>
        <dbReference type="ARBA" id="ARBA00022692"/>
    </source>
</evidence>
<dbReference type="RefSeq" id="WP_324263581.1">
    <property type="nucleotide sequence ID" value="NZ_JAWLNX010000001.1"/>
</dbReference>
<name>A0ABU6A3D3_9PSEU</name>
<dbReference type="HAMAP" id="MF_00237">
    <property type="entry name" value="TatB"/>
    <property type="match status" value="1"/>
</dbReference>
<dbReference type="EMBL" id="JAWLNX010000001">
    <property type="protein sequence ID" value="MEB3366001.1"/>
    <property type="molecule type" value="Genomic_DNA"/>
</dbReference>
<keyword evidence="2 9" id="KW-0813">Transport</keyword>
<keyword evidence="8 9" id="KW-0472">Membrane</keyword>
<evidence type="ECO:0000256" key="7">
    <source>
        <dbReference type="ARBA" id="ARBA00023010"/>
    </source>
</evidence>
<evidence type="ECO:0000256" key="8">
    <source>
        <dbReference type="ARBA" id="ARBA00023136"/>
    </source>
</evidence>
<evidence type="ECO:0000256" key="9">
    <source>
        <dbReference type="HAMAP-Rule" id="MF_00237"/>
    </source>
</evidence>
<dbReference type="InterPro" id="IPR003369">
    <property type="entry name" value="TatA/B/E"/>
</dbReference>
<dbReference type="PANTHER" id="PTHR33162">
    <property type="entry name" value="SEC-INDEPENDENT PROTEIN TRANSLOCASE PROTEIN TATA, CHLOROPLASTIC"/>
    <property type="match status" value="1"/>
</dbReference>
<keyword evidence="4 9" id="KW-0812">Transmembrane</keyword>
<dbReference type="Pfam" id="PF02416">
    <property type="entry name" value="TatA_B_E"/>
    <property type="match status" value="1"/>
</dbReference>
<keyword evidence="5 9" id="KW-0653">Protein transport</keyword>
<gene>
    <name evidence="9 11" type="primary">tatB</name>
    <name evidence="11" type="ORF">R4I43_01165</name>
</gene>
<comment type="function">
    <text evidence="9">Part of the twin-arginine translocation (Tat) system that transports large folded proteins containing a characteristic twin-arginine motif in their signal peptide across membranes. Together with TatC, TatB is part of a receptor directly interacting with Tat signal peptides. TatB may form an oligomeric binding site that transiently accommodates folded Tat precursor proteins before their translocation.</text>
</comment>
<feature type="region of interest" description="Disordered" evidence="10">
    <location>
        <begin position="80"/>
        <end position="138"/>
    </location>
</feature>
<evidence type="ECO:0000256" key="1">
    <source>
        <dbReference type="ARBA" id="ARBA00004167"/>
    </source>
</evidence>
<dbReference type="Gene3D" id="1.20.5.3310">
    <property type="match status" value="1"/>
</dbReference>
<comment type="similarity">
    <text evidence="9">Belongs to the TatB family.</text>
</comment>
<comment type="caution">
    <text evidence="11">The sequence shown here is derived from an EMBL/GenBank/DDBJ whole genome shotgun (WGS) entry which is preliminary data.</text>
</comment>
<dbReference type="InterPro" id="IPR018448">
    <property type="entry name" value="TatB"/>
</dbReference>